<evidence type="ECO:0000259" key="3">
    <source>
        <dbReference type="Pfam" id="PF19278"/>
    </source>
</evidence>
<dbReference type="InterPro" id="IPR002821">
    <property type="entry name" value="Hydantoinase_A"/>
</dbReference>
<dbReference type="Pfam" id="PF01968">
    <property type="entry name" value="Hydantoinase_A"/>
    <property type="match status" value="1"/>
</dbReference>
<dbReference type="InterPro" id="IPR045079">
    <property type="entry name" value="Oxoprolinase-like"/>
</dbReference>
<dbReference type="Proteomes" id="UP000318661">
    <property type="component" value="Unassembled WGS sequence"/>
</dbReference>
<dbReference type="GO" id="GO:0017168">
    <property type="term" value="F:5-oxoprolinase (ATP-hydrolyzing) activity"/>
    <property type="evidence" value="ECO:0007669"/>
    <property type="project" value="TreeGrafter"/>
</dbReference>
<evidence type="ECO:0000313" key="5">
    <source>
        <dbReference type="Proteomes" id="UP000318661"/>
    </source>
</evidence>
<accession>A0A537LNV5</accession>
<sequence length="690" mass="74315">MRVASDIGGTFTDLVSLDERTGRLGSAKVDTTPPEFERGVIDTLRRAGVDVQAINFFVHGTTVIINALTERKGVRTGPITTRGFRDVLEIGRANRPDLYNLTYAKPRPFVPRALRLEVTERVNYKGEVLVPLADDEVLAAAAGLIGEQVEAIGICFLHAYANPAHEARAAQLIRQRWPQIAVTASHEITREWREYERTSTTVLNSYVKPIAARYLDRLDRELARIGVGGARYVMQSSGGTATFAAAREAPIAMVESGPVAGVLGAAAIGRVVREANLISLDIGGTTAKTSLVERGDVKVTTDYKIEWTRASAGYPIKIPVVDIVEIGAGGGSIAWIDEAGSLHVGPQSAGAMPGPACYGRGGREPTVTDANVVAGRINPAYFLGGEIALDVTRAREALGPIARHFGISVEAAALGVIRLANANMVNALKLVSVHRGYDPRDFTLVAFGGGGAMHATALADELRIARVLIPTNPAVFSAWGMLMTDLRYDLIWTSILRTQAAANDGLDRMWRTLEDQARTYFAQQRVEPSRLVFQRFADMRYAGQEHTVKVPVPAGAMTAAAIGEVEGRFHALHEQRYTFRLPSAVEFVNFHLTTFGTVDKPRVPRLRTAKSGARGGGKGAGRGALKGRREVDFDAHGRLASAVYERDRLRPGAAVSGPAIIEEPAATTVLFPGQRATVDAYGNLVIEGRS</sequence>
<evidence type="ECO:0000313" key="4">
    <source>
        <dbReference type="EMBL" id="TMJ09683.1"/>
    </source>
</evidence>
<comment type="caution">
    <text evidence="4">The sequence shown here is derived from an EMBL/GenBank/DDBJ whole genome shotgun (WGS) entry which is preliminary data.</text>
</comment>
<proteinExistence type="predicted"/>
<dbReference type="PANTHER" id="PTHR11365">
    <property type="entry name" value="5-OXOPROLINASE RELATED"/>
    <property type="match status" value="1"/>
</dbReference>
<dbReference type="PANTHER" id="PTHR11365:SF23">
    <property type="entry name" value="HYPOTHETICAL 5-OXOPROLINASE (EUROFUNG)-RELATED"/>
    <property type="match status" value="1"/>
</dbReference>
<name>A0A537LNV5_9BACT</name>
<dbReference type="InterPro" id="IPR008040">
    <property type="entry name" value="Hydant_A_N"/>
</dbReference>
<protein>
    <submittedName>
        <fullName evidence="4">Hydantoinase/oxoprolinase family protein</fullName>
    </submittedName>
</protein>
<evidence type="ECO:0000259" key="1">
    <source>
        <dbReference type="Pfam" id="PF01968"/>
    </source>
</evidence>
<dbReference type="AlphaFoldDB" id="A0A537LNV5"/>
<evidence type="ECO:0000259" key="2">
    <source>
        <dbReference type="Pfam" id="PF05378"/>
    </source>
</evidence>
<gene>
    <name evidence="4" type="ORF">E6G99_02360</name>
</gene>
<dbReference type="GO" id="GO:0006749">
    <property type="term" value="P:glutathione metabolic process"/>
    <property type="evidence" value="ECO:0007669"/>
    <property type="project" value="TreeGrafter"/>
</dbReference>
<feature type="domain" description="Acetophenone carboxylase-like C-terminal" evidence="3">
    <location>
        <begin position="499"/>
        <end position="681"/>
    </location>
</feature>
<organism evidence="4 5">
    <name type="scientific">Candidatus Segetimicrobium genomatis</name>
    <dbReference type="NCBI Taxonomy" id="2569760"/>
    <lineage>
        <taxon>Bacteria</taxon>
        <taxon>Bacillati</taxon>
        <taxon>Candidatus Sysuimicrobiota</taxon>
        <taxon>Candidatus Sysuimicrobiia</taxon>
        <taxon>Candidatus Sysuimicrobiales</taxon>
        <taxon>Candidatus Segetimicrobiaceae</taxon>
        <taxon>Candidatus Segetimicrobium</taxon>
    </lineage>
</organism>
<feature type="domain" description="Hydantoinase A/oxoprolinase" evidence="1">
    <location>
        <begin position="197"/>
        <end position="489"/>
    </location>
</feature>
<dbReference type="EMBL" id="VBAJ01000045">
    <property type="protein sequence ID" value="TMJ09683.1"/>
    <property type="molecule type" value="Genomic_DNA"/>
</dbReference>
<reference evidence="4 5" key="1">
    <citation type="journal article" date="2019" name="Nat. Microbiol.">
        <title>Mediterranean grassland soil C-N compound turnover is dependent on rainfall and depth, and is mediated by genomically divergent microorganisms.</title>
        <authorList>
            <person name="Diamond S."/>
            <person name="Andeer P.F."/>
            <person name="Li Z."/>
            <person name="Crits-Christoph A."/>
            <person name="Burstein D."/>
            <person name="Anantharaman K."/>
            <person name="Lane K.R."/>
            <person name="Thomas B.C."/>
            <person name="Pan C."/>
            <person name="Northen T.R."/>
            <person name="Banfield J.F."/>
        </authorList>
    </citation>
    <scope>NUCLEOTIDE SEQUENCE [LARGE SCALE GENOMIC DNA]</scope>
    <source>
        <strain evidence="4">NP_2</strain>
    </source>
</reference>
<dbReference type="InterPro" id="IPR049517">
    <property type="entry name" value="ACX-like_C"/>
</dbReference>
<dbReference type="Pfam" id="PF19278">
    <property type="entry name" value="Hydant_A_C"/>
    <property type="match status" value="1"/>
</dbReference>
<dbReference type="Pfam" id="PF05378">
    <property type="entry name" value="Hydant_A_N"/>
    <property type="match status" value="1"/>
</dbReference>
<feature type="domain" description="Hydantoinase/oxoprolinase N-terminal" evidence="2">
    <location>
        <begin position="2"/>
        <end position="175"/>
    </location>
</feature>
<dbReference type="GO" id="GO:0005829">
    <property type="term" value="C:cytosol"/>
    <property type="evidence" value="ECO:0007669"/>
    <property type="project" value="TreeGrafter"/>
</dbReference>